<reference evidence="3 4" key="1">
    <citation type="submission" date="2013-12" db="EMBL/GenBank/DDBJ databases">
        <authorList>
            <person name="Stott M."/>
        </authorList>
    </citation>
    <scope>NUCLEOTIDE SEQUENCE [LARGE SCALE GENOMIC DNA]</scope>
    <source>
        <strain evidence="3 4">K22</strain>
    </source>
</reference>
<feature type="coiled-coil region" evidence="1">
    <location>
        <begin position="78"/>
        <end position="112"/>
    </location>
</feature>
<dbReference type="AlphaFoldDB" id="A0A0B6WW73"/>
<protein>
    <submittedName>
        <fullName evidence="3">Septum formation initiator</fullName>
    </submittedName>
</protein>
<reference evidence="3 4" key="2">
    <citation type="submission" date="2015-01" db="EMBL/GenBank/DDBJ databases">
        <title>Complete genome sequence of Pyrinomonas methylaliphatogenes type strain K22T.</title>
        <authorList>
            <person name="Lee K.C.Y."/>
            <person name="Power J.F."/>
            <person name="Dunfield P.F."/>
            <person name="Morgan X.C."/>
            <person name="Huttenhower C."/>
            <person name="Stott M.B."/>
        </authorList>
    </citation>
    <scope>NUCLEOTIDE SEQUENCE [LARGE SCALE GENOMIC DNA]</scope>
    <source>
        <strain evidence="3 4">K22</strain>
    </source>
</reference>
<dbReference type="Proteomes" id="UP000031518">
    <property type="component" value="Unassembled WGS sequence"/>
</dbReference>
<dbReference type="Pfam" id="PF04977">
    <property type="entry name" value="DivIC"/>
    <property type="match status" value="1"/>
</dbReference>
<keyword evidence="2" id="KW-0472">Membrane</keyword>
<organism evidence="3 4">
    <name type="scientific">Pyrinomonas methylaliphatogenes</name>
    <dbReference type="NCBI Taxonomy" id="454194"/>
    <lineage>
        <taxon>Bacteria</taxon>
        <taxon>Pseudomonadati</taxon>
        <taxon>Acidobacteriota</taxon>
        <taxon>Blastocatellia</taxon>
        <taxon>Blastocatellales</taxon>
        <taxon>Pyrinomonadaceae</taxon>
        <taxon>Pyrinomonas</taxon>
    </lineage>
</organism>
<dbReference type="EMBL" id="CBXV010000002">
    <property type="protein sequence ID" value="CDM64415.1"/>
    <property type="molecule type" value="Genomic_DNA"/>
</dbReference>
<accession>A0A0B6WW73</accession>
<evidence type="ECO:0000313" key="4">
    <source>
        <dbReference type="Proteomes" id="UP000031518"/>
    </source>
</evidence>
<keyword evidence="2" id="KW-1133">Transmembrane helix</keyword>
<evidence type="ECO:0000313" key="3">
    <source>
        <dbReference type="EMBL" id="CDM64415.1"/>
    </source>
</evidence>
<name>A0A0B6WW73_9BACT</name>
<evidence type="ECO:0000256" key="2">
    <source>
        <dbReference type="SAM" id="Phobius"/>
    </source>
</evidence>
<dbReference type="RefSeq" id="WP_157770620.1">
    <property type="nucleotide sequence ID" value="NZ_CBXV010000002.1"/>
</dbReference>
<dbReference type="STRING" id="454194.PYK22_00409"/>
<dbReference type="InterPro" id="IPR007060">
    <property type="entry name" value="FtsL/DivIC"/>
</dbReference>
<keyword evidence="1" id="KW-0175">Coiled coil</keyword>
<gene>
    <name evidence="3" type="ORF">PYK22_00409</name>
</gene>
<keyword evidence="4" id="KW-1185">Reference proteome</keyword>
<evidence type="ECO:0000256" key="1">
    <source>
        <dbReference type="SAM" id="Coils"/>
    </source>
</evidence>
<dbReference type="OrthoDB" id="9789040at2"/>
<feature type="transmembrane region" description="Helical" evidence="2">
    <location>
        <begin position="50"/>
        <end position="70"/>
    </location>
</feature>
<sequence length="137" mass="16061">MNRVANTYWNDQRLRTQRPVPRTFAPTSLHAVDERVAHARARVTSRQRIFPSWAFFVMIMLATFALCISVNMRTYAELRTATEQHESVRAEVEALREGNADLRKEIERLRTDPRAIERVAREQMNMLRPNEIIVPVE</sequence>
<proteinExistence type="predicted"/>
<keyword evidence="2" id="KW-0812">Transmembrane</keyword>